<comment type="caution">
    <text evidence="1">The sequence shown here is derived from an EMBL/GenBank/DDBJ whole genome shotgun (WGS) entry which is preliminary data.</text>
</comment>
<evidence type="ECO:0000313" key="1">
    <source>
        <dbReference type="EMBL" id="KAF5827851.1"/>
    </source>
</evidence>
<organism evidence="1 2">
    <name type="scientific">Dunaliella salina</name>
    <name type="common">Green alga</name>
    <name type="synonym">Protococcus salinus</name>
    <dbReference type="NCBI Taxonomy" id="3046"/>
    <lineage>
        <taxon>Eukaryota</taxon>
        <taxon>Viridiplantae</taxon>
        <taxon>Chlorophyta</taxon>
        <taxon>core chlorophytes</taxon>
        <taxon>Chlorophyceae</taxon>
        <taxon>CS clade</taxon>
        <taxon>Chlamydomonadales</taxon>
        <taxon>Dunaliellaceae</taxon>
        <taxon>Dunaliella</taxon>
    </lineage>
</organism>
<sequence length="284" mass="30144">MPKSTGSKVLFVWHNSGMIASFKCTANGARDVWLLVHTGGDQGSRMIPPECAGLRLHALRKGFLSSRAEVPSVRAAPTELSNLSCTAPSLGASLVFTAAALISAKESFPKALPSRERRQVAWCTRQTTQCQGHLHCCAPSAIQTLQALLPTHSKHSKPSANLRLVLITKVAHHTRVGMPEIKGSLPNIPLRSLGAIQKGPERYLEQTSAFSFDLGCATAALSAPACWVLELPLLAAQKAEGEGKAAAAEDRAGVEERGLGMQDLEGVERGYVDGAVIISHCANP</sequence>
<gene>
    <name evidence="1" type="ORF">DUNSADRAFT_18627</name>
</gene>
<reference evidence="1" key="1">
    <citation type="submission" date="2017-08" db="EMBL/GenBank/DDBJ databases">
        <authorList>
            <person name="Polle J.E."/>
            <person name="Barry K."/>
            <person name="Cushman J."/>
            <person name="Schmutz J."/>
            <person name="Tran D."/>
            <person name="Hathwaick L.T."/>
            <person name="Yim W.C."/>
            <person name="Jenkins J."/>
            <person name="Mckie-Krisberg Z.M."/>
            <person name="Prochnik S."/>
            <person name="Lindquist E."/>
            <person name="Dockter R.B."/>
            <person name="Adam C."/>
            <person name="Molina H."/>
            <person name="Bunkerborg J."/>
            <person name="Jin E."/>
            <person name="Buchheim M."/>
            <person name="Magnuson J."/>
        </authorList>
    </citation>
    <scope>NUCLEOTIDE SEQUENCE</scope>
    <source>
        <strain evidence="1">CCAP 19/18</strain>
    </source>
</reference>
<dbReference type="Proteomes" id="UP000815325">
    <property type="component" value="Unassembled WGS sequence"/>
</dbReference>
<keyword evidence="2" id="KW-1185">Reference proteome</keyword>
<dbReference type="EMBL" id="MU070413">
    <property type="protein sequence ID" value="KAF5827851.1"/>
    <property type="molecule type" value="Genomic_DNA"/>
</dbReference>
<accession>A0ABQ7FZS0</accession>
<evidence type="ECO:0000313" key="2">
    <source>
        <dbReference type="Proteomes" id="UP000815325"/>
    </source>
</evidence>
<proteinExistence type="predicted"/>
<name>A0ABQ7FZS0_DUNSA</name>
<protein>
    <recommendedName>
        <fullName evidence="3">Encoded protein</fullName>
    </recommendedName>
</protein>
<evidence type="ECO:0008006" key="3">
    <source>
        <dbReference type="Google" id="ProtNLM"/>
    </source>
</evidence>